<dbReference type="EMBL" id="CP000542">
    <property type="protein sequence ID" value="ABM59855.1"/>
    <property type="molecule type" value="Genomic_DNA"/>
</dbReference>
<reference evidence="9" key="1">
    <citation type="submission" date="2006-12" db="EMBL/GenBank/DDBJ databases">
        <title>Complete sequence of chromosome 1 of Verminephrobacter eiseniae EF01-2.</title>
        <authorList>
            <person name="Copeland A."/>
            <person name="Lucas S."/>
            <person name="Lapidus A."/>
            <person name="Barry K."/>
            <person name="Detter J.C."/>
            <person name="Glavina del Rio T."/>
            <person name="Dalin E."/>
            <person name="Tice H."/>
            <person name="Pitluck S."/>
            <person name="Chertkov O."/>
            <person name="Brettin T."/>
            <person name="Bruce D."/>
            <person name="Han C."/>
            <person name="Tapia R."/>
            <person name="Gilna P."/>
            <person name="Schmutz J."/>
            <person name="Larimer F."/>
            <person name="Land M."/>
            <person name="Hauser L."/>
            <person name="Kyrpides N."/>
            <person name="Kim E."/>
            <person name="Stahl D."/>
            <person name="Richardson P."/>
        </authorList>
    </citation>
    <scope>NUCLEOTIDE SEQUENCE [LARGE SCALE GENOMIC DNA]</scope>
    <source>
        <strain evidence="9">EF01-2</strain>
    </source>
</reference>
<dbReference type="PANTHER" id="PTHR30618">
    <property type="entry name" value="NCS1 FAMILY PURINE/PYRIMIDINE TRANSPORTER"/>
    <property type="match status" value="1"/>
</dbReference>
<evidence type="ECO:0000256" key="1">
    <source>
        <dbReference type="ARBA" id="ARBA00004141"/>
    </source>
</evidence>
<keyword evidence="3 7" id="KW-0812">Transmembrane</keyword>
<dbReference type="InterPro" id="IPR001248">
    <property type="entry name" value="Pur-cyt_permease"/>
</dbReference>
<feature type="transmembrane region" description="Helical" evidence="7">
    <location>
        <begin position="377"/>
        <end position="397"/>
    </location>
</feature>
<evidence type="ECO:0000256" key="6">
    <source>
        <dbReference type="SAM" id="MobiDB-lite"/>
    </source>
</evidence>
<gene>
    <name evidence="8" type="ordered locus">Veis_4150</name>
</gene>
<dbReference type="HOGENOM" id="CLU_021555_0_1_4"/>
<name>A1WQE8_VEREI</name>
<keyword evidence="5 7" id="KW-0472">Membrane</keyword>
<dbReference type="STRING" id="391735.Veis_4150"/>
<evidence type="ECO:0000256" key="3">
    <source>
        <dbReference type="ARBA" id="ARBA00022692"/>
    </source>
</evidence>
<dbReference type="AlphaFoldDB" id="A1WQE8"/>
<dbReference type="PANTHER" id="PTHR30618:SF0">
    <property type="entry name" value="PURINE-URACIL PERMEASE NCS1"/>
    <property type="match status" value="1"/>
</dbReference>
<evidence type="ECO:0000256" key="5">
    <source>
        <dbReference type="ARBA" id="ARBA00023136"/>
    </source>
</evidence>
<evidence type="ECO:0000256" key="4">
    <source>
        <dbReference type="ARBA" id="ARBA00022989"/>
    </source>
</evidence>
<feature type="transmembrane region" description="Helical" evidence="7">
    <location>
        <begin position="73"/>
        <end position="92"/>
    </location>
</feature>
<evidence type="ECO:0000313" key="9">
    <source>
        <dbReference type="Proteomes" id="UP000000374"/>
    </source>
</evidence>
<accession>A1WQE8</accession>
<proteinExistence type="inferred from homology"/>
<sequence>MMTHRTGSATDLAQQMPGNTSETLTNQDLLPTTPAQRHWNWKDFAALWVGMVVCVPTYTMASSMLDQGFSWQMAVWLVFLANCIVLVPMVLIGRVGPRYGVPFPVLARASFGVKGANLPAVLRGLVACGWFSINCYFGALALHGFLNVLGLGLAGPAQGQTISSSQFFCFLAFWAVHIWFIWKGLESIRKLEVIAAPLMIAASILLVLVLLQRVPSGQLLNLPAKVVEGGPRTWAALTGLVGFWATLALNIPDFTRFAKSQRDQFLGQAIGLPLPMALFSMVGVIGFSASAILYGKAQLFPDGLLSQMGSLASGLGLLVILLANLTTNVAANLVAPSYDFSQCAPARISFRTGGLIAAGIGLLFMPWKLLATSGSYLFTWLGGYGTLLGAIAGILLVDYYLVRHGRLVVDDLYRRGGEYEYRNGWNPQALIAFLLGVLPCLPGYLAVSGVVDMAGMPAFWLTLFDSGWFFSLAVAGGYYYLSAKKKRPPSDPRP</sequence>
<dbReference type="InterPro" id="IPR045225">
    <property type="entry name" value="Uracil/uridine/allantoin_perm"/>
</dbReference>
<dbReference type="CDD" id="cd11485">
    <property type="entry name" value="SLC-NCS1sbd_YbbW-like"/>
    <property type="match status" value="1"/>
</dbReference>
<comment type="subcellular location">
    <subcellularLocation>
        <location evidence="1">Membrane</location>
        <topology evidence="1">Multi-pass membrane protein</topology>
    </subcellularLocation>
</comment>
<dbReference type="eggNOG" id="COG1953">
    <property type="taxonomic scope" value="Bacteria"/>
</dbReference>
<feature type="transmembrane region" description="Helical" evidence="7">
    <location>
        <begin position="162"/>
        <end position="182"/>
    </location>
</feature>
<feature type="transmembrane region" description="Helical" evidence="7">
    <location>
        <begin position="234"/>
        <end position="251"/>
    </location>
</feature>
<dbReference type="KEGG" id="vei:Veis_4150"/>
<evidence type="ECO:0000256" key="2">
    <source>
        <dbReference type="ARBA" id="ARBA00008974"/>
    </source>
</evidence>
<dbReference type="GO" id="GO:0015205">
    <property type="term" value="F:nucleobase transmembrane transporter activity"/>
    <property type="evidence" value="ECO:0007669"/>
    <property type="project" value="TreeGrafter"/>
</dbReference>
<dbReference type="Gene3D" id="1.10.4160.10">
    <property type="entry name" value="Hydantoin permease"/>
    <property type="match status" value="1"/>
</dbReference>
<feature type="transmembrane region" description="Helical" evidence="7">
    <location>
        <begin position="44"/>
        <end position="61"/>
    </location>
</feature>
<feature type="region of interest" description="Disordered" evidence="6">
    <location>
        <begin position="1"/>
        <end position="27"/>
    </location>
</feature>
<feature type="transmembrane region" description="Helical" evidence="7">
    <location>
        <begin position="348"/>
        <end position="365"/>
    </location>
</feature>
<dbReference type="GO" id="GO:0005886">
    <property type="term" value="C:plasma membrane"/>
    <property type="evidence" value="ECO:0007669"/>
    <property type="project" value="TreeGrafter"/>
</dbReference>
<feature type="transmembrane region" description="Helical" evidence="7">
    <location>
        <begin position="272"/>
        <end position="294"/>
    </location>
</feature>
<feature type="transmembrane region" description="Helical" evidence="7">
    <location>
        <begin position="120"/>
        <end position="142"/>
    </location>
</feature>
<keyword evidence="9" id="KW-1185">Reference proteome</keyword>
<dbReference type="Proteomes" id="UP000000374">
    <property type="component" value="Chromosome"/>
</dbReference>
<evidence type="ECO:0000313" key="8">
    <source>
        <dbReference type="EMBL" id="ABM59855.1"/>
    </source>
</evidence>
<keyword evidence="4 7" id="KW-1133">Transmembrane helix</keyword>
<protein>
    <submittedName>
        <fullName evidence="8">Permease for cytosine/purines, uracil, thiamine, allantoin</fullName>
    </submittedName>
</protein>
<feature type="transmembrane region" description="Helical" evidence="7">
    <location>
        <begin position="314"/>
        <end position="336"/>
    </location>
</feature>
<feature type="transmembrane region" description="Helical" evidence="7">
    <location>
        <begin position="194"/>
        <end position="214"/>
    </location>
</feature>
<evidence type="ECO:0000256" key="7">
    <source>
        <dbReference type="SAM" id="Phobius"/>
    </source>
</evidence>
<feature type="transmembrane region" description="Helical" evidence="7">
    <location>
        <begin position="459"/>
        <end position="481"/>
    </location>
</feature>
<comment type="similarity">
    <text evidence="2">Belongs to the purine-cytosine permease (2.A.39) family.</text>
</comment>
<dbReference type="Pfam" id="PF02133">
    <property type="entry name" value="Transp_cyt_pur"/>
    <property type="match status" value="1"/>
</dbReference>
<organism evidence="8 9">
    <name type="scientific">Verminephrobacter eiseniae (strain EF01-2)</name>
    <dbReference type="NCBI Taxonomy" id="391735"/>
    <lineage>
        <taxon>Bacteria</taxon>
        <taxon>Pseudomonadati</taxon>
        <taxon>Pseudomonadota</taxon>
        <taxon>Betaproteobacteria</taxon>
        <taxon>Burkholderiales</taxon>
        <taxon>Comamonadaceae</taxon>
        <taxon>Verminephrobacter</taxon>
    </lineage>
</organism>
<feature type="transmembrane region" description="Helical" evidence="7">
    <location>
        <begin position="429"/>
        <end position="447"/>
    </location>
</feature>